<reference evidence="3 4" key="1">
    <citation type="submission" date="2024-01" db="EMBL/GenBank/DDBJ databases">
        <title>A telomere-to-telomere, gap-free genome of sweet tea (Lithocarpus litseifolius).</title>
        <authorList>
            <person name="Zhou J."/>
        </authorList>
    </citation>
    <scope>NUCLEOTIDE SEQUENCE [LARGE SCALE GENOMIC DNA]</scope>
    <source>
        <strain evidence="3">Zhou-2022a</strain>
        <tissue evidence="3">Leaf</tissue>
    </source>
</reference>
<feature type="domain" description="Zinc knuckle CX2CX4HX4C" evidence="2">
    <location>
        <begin position="94"/>
        <end position="139"/>
    </location>
</feature>
<evidence type="ECO:0000259" key="2">
    <source>
        <dbReference type="Pfam" id="PF14392"/>
    </source>
</evidence>
<proteinExistence type="predicted"/>
<evidence type="ECO:0000313" key="3">
    <source>
        <dbReference type="EMBL" id="KAL0001129.1"/>
    </source>
</evidence>
<dbReference type="InterPro" id="IPR025836">
    <property type="entry name" value="Zn_knuckle_CX2CX4HX4C"/>
</dbReference>
<dbReference type="SUPFAM" id="SSF56219">
    <property type="entry name" value="DNase I-like"/>
    <property type="match status" value="1"/>
</dbReference>
<name>A0AAW2CTJ0_9ROSI</name>
<dbReference type="EMBL" id="JAZDWU010000005">
    <property type="protein sequence ID" value="KAL0001129.1"/>
    <property type="molecule type" value="Genomic_DNA"/>
</dbReference>
<evidence type="ECO:0000313" key="4">
    <source>
        <dbReference type="Proteomes" id="UP001459277"/>
    </source>
</evidence>
<comment type="caution">
    <text evidence="3">The sequence shown here is derived from an EMBL/GenBank/DDBJ whole genome shotgun (WGS) entry which is preliminary data.</text>
</comment>
<dbReference type="PANTHER" id="PTHR33710:SF62">
    <property type="entry name" value="DUF4283 DOMAIN PROTEIN"/>
    <property type="match status" value="1"/>
</dbReference>
<dbReference type="Pfam" id="PF14392">
    <property type="entry name" value="zf-CCHC_4"/>
    <property type="match status" value="1"/>
</dbReference>
<dbReference type="InterPro" id="IPR036691">
    <property type="entry name" value="Endo/exonu/phosph_ase_sf"/>
</dbReference>
<dbReference type="GO" id="GO:0003824">
    <property type="term" value="F:catalytic activity"/>
    <property type="evidence" value="ECO:0007669"/>
    <property type="project" value="InterPro"/>
</dbReference>
<dbReference type="Gene3D" id="3.60.10.10">
    <property type="entry name" value="Endonuclease/exonuclease/phosphatase"/>
    <property type="match status" value="1"/>
</dbReference>
<accession>A0AAW2CTJ0</accession>
<dbReference type="Proteomes" id="UP001459277">
    <property type="component" value="Unassembled WGS sequence"/>
</dbReference>
<gene>
    <name evidence="3" type="ORF">SO802_014910</name>
</gene>
<organism evidence="3 4">
    <name type="scientific">Lithocarpus litseifolius</name>
    <dbReference type="NCBI Taxonomy" id="425828"/>
    <lineage>
        <taxon>Eukaryota</taxon>
        <taxon>Viridiplantae</taxon>
        <taxon>Streptophyta</taxon>
        <taxon>Embryophyta</taxon>
        <taxon>Tracheophyta</taxon>
        <taxon>Spermatophyta</taxon>
        <taxon>Magnoliopsida</taxon>
        <taxon>eudicotyledons</taxon>
        <taxon>Gunneridae</taxon>
        <taxon>Pentapetalae</taxon>
        <taxon>rosids</taxon>
        <taxon>fabids</taxon>
        <taxon>Fagales</taxon>
        <taxon>Fagaceae</taxon>
        <taxon>Lithocarpus</taxon>
    </lineage>
</organism>
<dbReference type="InterPro" id="IPR005135">
    <property type="entry name" value="Endo/exonuclease/phosphatase"/>
</dbReference>
<dbReference type="AlphaFoldDB" id="A0AAW2CTJ0"/>
<protein>
    <recommendedName>
        <fullName evidence="5">CCHC-type domain-containing protein</fullName>
    </recommendedName>
</protein>
<sequence length="769" mass="88467">MESQLVWVLNNGPWSFDNYYLLLRRLEKGMNASSIEFTHCPLWVQVWGLPFELFSEDVAKDIGMGIGKVVEVDYKSAATDQAKFLRIQVEVPLDKPLRRGSKIKGPDGEVVWVAFKYERLINFCFRCGVLGHEEKICEKPRGTNVQENQYGEWLKEINTINVSHIKVASVMDGNLKPSVLDSSPMHLDVIMDEGEKQRIATDGQTENHGEQLFSVPITIDVATINSPNPKPKAAPCMLKSREQLEATNSSTLNTTEKKERAKPRGGLALFWKEEIKLHIQTYSPHHIDALILNDEKHPWRLTGFYGWPEESRKKESWQLLKHLHTRLSVPWLCCGDFNEILNSTEKQGRLPKQQQPMMEFRSTLLHCRLVDMGFQGNIFTWNNGRPGEEFVQERLDRACATLEWRTMFPHAKVTYLQSTYSDHIPILINLSRPNQQCRKKKIPRRFEEKWVRQLGCEEVIRATWESEIGGRSPMYRLFEKIKKCRQALVTWSNTTFGNFKTQIQEKQMALEELALQNDPKNQPLIRTLKNDINALLHQDEIFWRQRSRSIWLPAGDKNMKIFHQRANQQRRKNHISGITSQNGEWCTSEDQIAEIAIHYFQDLFTSSNPTCFEGVLNAVDHLVTPEMNSTSLQRYNPEELKQTLFQMHPSKAPGPDGLSAMLRKARESHQLRGIKSSQQGVCISHLLFADDSLLFCRATVEECQRLLDLLETNKAASGQAINREKTSLFFSTNTKSKVRRAIQQLLGPRIMLNTEKYLGLPIASGKSKA</sequence>
<evidence type="ECO:0008006" key="5">
    <source>
        <dbReference type="Google" id="ProtNLM"/>
    </source>
</evidence>
<keyword evidence="4" id="KW-1185">Reference proteome</keyword>
<dbReference type="Pfam" id="PF03372">
    <property type="entry name" value="Exo_endo_phos"/>
    <property type="match status" value="1"/>
</dbReference>
<dbReference type="PANTHER" id="PTHR33710">
    <property type="entry name" value="BNAC02G09200D PROTEIN"/>
    <property type="match status" value="1"/>
</dbReference>
<evidence type="ECO:0000259" key="1">
    <source>
        <dbReference type="Pfam" id="PF03372"/>
    </source>
</evidence>
<feature type="domain" description="Endonuclease/exonuclease/phosphatase" evidence="1">
    <location>
        <begin position="260"/>
        <end position="423"/>
    </location>
</feature>